<feature type="region of interest" description="Disordered" evidence="1">
    <location>
        <begin position="1"/>
        <end position="99"/>
    </location>
</feature>
<feature type="compositionally biased region" description="Low complexity" evidence="1">
    <location>
        <begin position="30"/>
        <end position="41"/>
    </location>
</feature>
<dbReference type="EMBL" id="JARKIK010000013">
    <property type="protein sequence ID" value="KAK8747940.1"/>
    <property type="molecule type" value="Genomic_DNA"/>
</dbReference>
<proteinExistence type="predicted"/>
<gene>
    <name evidence="2" type="ORF">OTU49_016236</name>
</gene>
<organism evidence="2 3">
    <name type="scientific">Cherax quadricarinatus</name>
    <name type="common">Australian red claw crayfish</name>
    <dbReference type="NCBI Taxonomy" id="27406"/>
    <lineage>
        <taxon>Eukaryota</taxon>
        <taxon>Metazoa</taxon>
        <taxon>Ecdysozoa</taxon>
        <taxon>Arthropoda</taxon>
        <taxon>Crustacea</taxon>
        <taxon>Multicrustacea</taxon>
        <taxon>Malacostraca</taxon>
        <taxon>Eumalacostraca</taxon>
        <taxon>Eucarida</taxon>
        <taxon>Decapoda</taxon>
        <taxon>Pleocyemata</taxon>
        <taxon>Astacidea</taxon>
        <taxon>Parastacoidea</taxon>
        <taxon>Parastacidae</taxon>
        <taxon>Cherax</taxon>
    </lineage>
</organism>
<evidence type="ECO:0000313" key="2">
    <source>
        <dbReference type="EMBL" id="KAK8747940.1"/>
    </source>
</evidence>
<evidence type="ECO:0000313" key="3">
    <source>
        <dbReference type="Proteomes" id="UP001445076"/>
    </source>
</evidence>
<accession>A0AAW0Y7R0</accession>
<reference evidence="2 3" key="1">
    <citation type="journal article" date="2024" name="BMC Genomics">
        <title>Genome assembly of redclaw crayfish (Cherax quadricarinatus) provides insights into its immune adaptation and hypoxia tolerance.</title>
        <authorList>
            <person name="Liu Z."/>
            <person name="Zheng J."/>
            <person name="Li H."/>
            <person name="Fang K."/>
            <person name="Wang S."/>
            <person name="He J."/>
            <person name="Zhou D."/>
            <person name="Weng S."/>
            <person name="Chi M."/>
            <person name="Gu Z."/>
            <person name="He J."/>
            <person name="Li F."/>
            <person name="Wang M."/>
        </authorList>
    </citation>
    <scope>NUCLEOTIDE SEQUENCE [LARGE SCALE GENOMIC DNA]</scope>
    <source>
        <strain evidence="2">ZL_2023a</strain>
    </source>
</reference>
<protein>
    <submittedName>
        <fullName evidence="2">Uncharacterized protein</fullName>
    </submittedName>
</protein>
<dbReference type="Proteomes" id="UP001445076">
    <property type="component" value="Unassembled WGS sequence"/>
</dbReference>
<sequence length="302" mass="31624">MDLSGSVPPSNKRHREGEDDSEVSGECEAPPTSRPRLTSTPEASVNHVENYQLSSDLADDTPKVNGISNGYESDSNGINDVNDDDDEMPPVPPIKELSPEELAEKMKLVHRLQVMKENVSATANDAKTALTKLPSNTTATKLPPSQPPPLIKHDLGAKASSSAIPAHIKASREYKQQIKNMTSAASADALSPSALQAQKHLLARGTTLTSTGGGNGSSNSSSKSSNGGSSGSSSNLLTGLPLNINLPFNLSREVEIIRKDSPASSSSPGPGPLDSPSQVSISKVRTSTPHTSHPSADRALIK</sequence>
<feature type="compositionally biased region" description="Polar residues" evidence="1">
    <location>
        <begin position="278"/>
        <end position="294"/>
    </location>
</feature>
<feature type="compositionally biased region" description="Low complexity" evidence="1">
    <location>
        <begin position="262"/>
        <end position="277"/>
    </location>
</feature>
<feature type="region of interest" description="Disordered" evidence="1">
    <location>
        <begin position="259"/>
        <end position="302"/>
    </location>
</feature>
<keyword evidence="3" id="KW-1185">Reference proteome</keyword>
<comment type="caution">
    <text evidence="2">The sequence shown here is derived from an EMBL/GenBank/DDBJ whole genome shotgun (WGS) entry which is preliminary data.</text>
</comment>
<feature type="region of interest" description="Disordered" evidence="1">
    <location>
        <begin position="196"/>
        <end position="235"/>
    </location>
</feature>
<evidence type="ECO:0000256" key="1">
    <source>
        <dbReference type="SAM" id="MobiDB-lite"/>
    </source>
</evidence>
<dbReference type="AlphaFoldDB" id="A0AAW0Y7R0"/>
<feature type="region of interest" description="Disordered" evidence="1">
    <location>
        <begin position="130"/>
        <end position="168"/>
    </location>
</feature>
<feature type="compositionally biased region" description="Low complexity" evidence="1">
    <location>
        <begin position="217"/>
        <end position="235"/>
    </location>
</feature>
<feature type="compositionally biased region" description="Polar residues" evidence="1">
    <location>
        <begin position="66"/>
        <end position="79"/>
    </location>
</feature>
<name>A0AAW0Y7R0_CHEQU</name>
<feature type="non-terminal residue" evidence="2">
    <location>
        <position position="302"/>
    </location>
</feature>